<accession>A0A495Q9R3</accession>
<dbReference type="PROSITE" id="PS51898">
    <property type="entry name" value="TYR_RECOMBINASE"/>
    <property type="match status" value="1"/>
</dbReference>
<comment type="caution">
    <text evidence="6">The sequence shown here is derived from an EMBL/GenBank/DDBJ whole genome shotgun (WGS) entry which is preliminary data.</text>
</comment>
<dbReference type="Proteomes" id="UP000274601">
    <property type="component" value="Unassembled WGS sequence"/>
</dbReference>
<evidence type="ECO:0000313" key="7">
    <source>
        <dbReference type="Proteomes" id="UP000274601"/>
    </source>
</evidence>
<organism evidence="6 7">
    <name type="scientific">Actinomadura pelletieri DSM 43383</name>
    <dbReference type="NCBI Taxonomy" id="1120940"/>
    <lineage>
        <taxon>Bacteria</taxon>
        <taxon>Bacillati</taxon>
        <taxon>Actinomycetota</taxon>
        <taxon>Actinomycetes</taxon>
        <taxon>Streptosporangiales</taxon>
        <taxon>Thermomonosporaceae</taxon>
        <taxon>Actinomadura</taxon>
    </lineage>
</organism>
<feature type="compositionally biased region" description="Basic residues" evidence="4">
    <location>
        <begin position="30"/>
        <end position="52"/>
    </location>
</feature>
<evidence type="ECO:0000256" key="4">
    <source>
        <dbReference type="SAM" id="MobiDB-lite"/>
    </source>
</evidence>
<dbReference type="SUPFAM" id="SSF56349">
    <property type="entry name" value="DNA breaking-rejoining enzymes"/>
    <property type="match status" value="1"/>
</dbReference>
<keyword evidence="2" id="KW-0238">DNA-binding</keyword>
<dbReference type="InterPro" id="IPR002104">
    <property type="entry name" value="Integrase_catalytic"/>
</dbReference>
<keyword evidence="7" id="KW-1185">Reference proteome</keyword>
<evidence type="ECO:0000259" key="5">
    <source>
        <dbReference type="PROSITE" id="PS51898"/>
    </source>
</evidence>
<dbReference type="AlphaFoldDB" id="A0A495Q9R3"/>
<evidence type="ECO:0000313" key="6">
    <source>
        <dbReference type="EMBL" id="RKS68081.1"/>
    </source>
</evidence>
<evidence type="ECO:0000256" key="2">
    <source>
        <dbReference type="ARBA" id="ARBA00023125"/>
    </source>
</evidence>
<dbReference type="InterPro" id="IPR050090">
    <property type="entry name" value="Tyrosine_recombinase_XerCD"/>
</dbReference>
<gene>
    <name evidence="6" type="ORF">BZB76_6324</name>
</gene>
<dbReference type="PANTHER" id="PTHR30349:SF41">
    <property type="entry name" value="INTEGRASE_RECOMBINASE PROTEIN MJ0367-RELATED"/>
    <property type="match status" value="1"/>
</dbReference>
<evidence type="ECO:0000256" key="1">
    <source>
        <dbReference type="ARBA" id="ARBA00008857"/>
    </source>
</evidence>
<dbReference type="GO" id="GO:0006310">
    <property type="term" value="P:DNA recombination"/>
    <property type="evidence" value="ECO:0007669"/>
    <property type="project" value="UniProtKB-KW"/>
</dbReference>
<dbReference type="InterPro" id="IPR010998">
    <property type="entry name" value="Integrase_recombinase_N"/>
</dbReference>
<keyword evidence="3" id="KW-0233">DNA recombination</keyword>
<dbReference type="GO" id="GO:0003677">
    <property type="term" value="F:DNA binding"/>
    <property type="evidence" value="ECO:0007669"/>
    <property type="project" value="UniProtKB-KW"/>
</dbReference>
<sequence length="330" mass="38264">MITDGVHRLNRGKLSPDGYRPYAAFEGPPRRHLPSRHQLLHPPPPRRGKSPKTVRTYTEAAQWFAAEHLRRNTDHTDWDQVTANDVRAWTVRLLDTYSDSYANNQYRALQQFFKWWSTDEEQPNPMAKLRPPAVGEKIVPVFTHEELAKLLKHCEGKTFTQRRDFAILSLFQATGLRLSELAGITYDPEDTHRSDLDLMRRELLVTGKGNKQRIVRFGHPSARAIDRYIRIRTKHTHASSRRLWLGTNNRPPMTANGIYQMVVRRGGECGVTVHPHKFRHHFSHTWLDKGGAEGDLMELNGWSSPQMLRRYGKSAASTRARRTYDRIMED</sequence>
<dbReference type="PANTHER" id="PTHR30349">
    <property type="entry name" value="PHAGE INTEGRASE-RELATED"/>
    <property type="match status" value="1"/>
</dbReference>
<dbReference type="InterPro" id="IPR013762">
    <property type="entry name" value="Integrase-like_cat_sf"/>
</dbReference>
<dbReference type="EMBL" id="RBWU01000008">
    <property type="protein sequence ID" value="RKS68081.1"/>
    <property type="molecule type" value="Genomic_DNA"/>
</dbReference>
<dbReference type="Gene3D" id="1.10.443.10">
    <property type="entry name" value="Intergrase catalytic core"/>
    <property type="match status" value="1"/>
</dbReference>
<feature type="region of interest" description="Disordered" evidence="4">
    <location>
        <begin position="1"/>
        <end position="53"/>
    </location>
</feature>
<feature type="domain" description="Tyr recombinase" evidence="5">
    <location>
        <begin position="137"/>
        <end position="325"/>
    </location>
</feature>
<dbReference type="GO" id="GO:0015074">
    <property type="term" value="P:DNA integration"/>
    <property type="evidence" value="ECO:0007669"/>
    <property type="project" value="InterPro"/>
</dbReference>
<evidence type="ECO:0000256" key="3">
    <source>
        <dbReference type="ARBA" id="ARBA00023172"/>
    </source>
</evidence>
<dbReference type="Pfam" id="PF00589">
    <property type="entry name" value="Phage_integrase"/>
    <property type="match status" value="1"/>
</dbReference>
<proteinExistence type="inferred from homology"/>
<reference evidence="6 7" key="1">
    <citation type="submission" date="2018-10" db="EMBL/GenBank/DDBJ databases">
        <title>Genomic Encyclopedia of Archaeal and Bacterial Type Strains, Phase II (KMG-II): from individual species to whole genera.</title>
        <authorList>
            <person name="Goeker M."/>
        </authorList>
    </citation>
    <scope>NUCLEOTIDE SEQUENCE [LARGE SCALE GENOMIC DNA]</scope>
    <source>
        <strain evidence="6 7">DSM 43383</strain>
    </source>
</reference>
<name>A0A495Q9R3_9ACTN</name>
<protein>
    <submittedName>
        <fullName evidence="6">Integrase/recombinase XerD</fullName>
    </submittedName>
</protein>
<comment type="similarity">
    <text evidence="1">Belongs to the 'phage' integrase family.</text>
</comment>
<dbReference type="InterPro" id="IPR011010">
    <property type="entry name" value="DNA_brk_join_enz"/>
</dbReference>
<dbReference type="Gene3D" id="1.10.150.130">
    <property type="match status" value="1"/>
</dbReference>